<dbReference type="Proteomes" id="UP000006461">
    <property type="component" value="Chromosome"/>
</dbReference>
<dbReference type="InterPro" id="IPR050396">
    <property type="entry name" value="Glycosyltr_51/Transpeptidase"/>
</dbReference>
<dbReference type="KEGG" id="mmar:MODMU_4093"/>
<keyword evidence="2" id="KW-0472">Membrane</keyword>
<evidence type="ECO:0000313" key="5">
    <source>
        <dbReference type="Proteomes" id="UP000006461"/>
    </source>
</evidence>
<dbReference type="PATRIC" id="fig|477641.3.peg.3835"/>
<dbReference type="GO" id="GO:0009252">
    <property type="term" value="P:peptidoglycan biosynthetic process"/>
    <property type="evidence" value="ECO:0007669"/>
    <property type="project" value="TreeGrafter"/>
</dbReference>
<dbReference type="eggNOG" id="COG0744">
    <property type="taxonomic scope" value="Bacteria"/>
</dbReference>
<evidence type="ECO:0000256" key="2">
    <source>
        <dbReference type="SAM" id="Phobius"/>
    </source>
</evidence>
<dbReference type="SUPFAM" id="SSF53955">
    <property type="entry name" value="Lysozyme-like"/>
    <property type="match status" value="1"/>
</dbReference>
<dbReference type="PANTHER" id="PTHR32282:SF33">
    <property type="entry name" value="PEPTIDOGLYCAN GLYCOSYLTRANSFERASE"/>
    <property type="match status" value="1"/>
</dbReference>
<keyword evidence="2" id="KW-0812">Transmembrane</keyword>
<dbReference type="Gene3D" id="1.10.3810.10">
    <property type="entry name" value="Biosynthetic peptidoglycan transglycosylase-like"/>
    <property type="match status" value="1"/>
</dbReference>
<evidence type="ECO:0000259" key="3">
    <source>
        <dbReference type="Pfam" id="PF00912"/>
    </source>
</evidence>
<dbReference type="OrthoDB" id="9766909at2"/>
<protein>
    <submittedName>
        <fullName evidence="4">Transglycosylase</fullName>
    </submittedName>
</protein>
<gene>
    <name evidence="4" type="ordered locus">MODMU_4093</name>
</gene>
<dbReference type="PANTHER" id="PTHR32282">
    <property type="entry name" value="BINDING PROTEIN TRANSPEPTIDASE, PUTATIVE-RELATED"/>
    <property type="match status" value="1"/>
</dbReference>
<keyword evidence="1" id="KW-0808">Transferase</keyword>
<dbReference type="OMA" id="DERFYVH"/>
<dbReference type="EMBL" id="FO203431">
    <property type="protein sequence ID" value="CCH89494.1"/>
    <property type="molecule type" value="Genomic_DNA"/>
</dbReference>
<dbReference type="InterPro" id="IPR023346">
    <property type="entry name" value="Lysozyme-like_dom_sf"/>
</dbReference>
<dbReference type="InterPro" id="IPR036950">
    <property type="entry name" value="PBP_transglycosylase"/>
</dbReference>
<feature type="domain" description="Glycosyl transferase family 51" evidence="3">
    <location>
        <begin position="73"/>
        <end position="227"/>
    </location>
</feature>
<keyword evidence="2" id="KW-1133">Transmembrane helix</keyword>
<dbReference type="InterPro" id="IPR001264">
    <property type="entry name" value="Glyco_trans_51"/>
</dbReference>
<evidence type="ECO:0000313" key="4">
    <source>
        <dbReference type="EMBL" id="CCH89494.1"/>
    </source>
</evidence>
<evidence type="ECO:0000256" key="1">
    <source>
        <dbReference type="ARBA" id="ARBA00022679"/>
    </source>
</evidence>
<dbReference type="HOGENOM" id="CLU_1101873_0_0_11"/>
<name>I4F1I1_MODI5</name>
<keyword evidence="5" id="KW-1185">Reference proteome</keyword>
<dbReference type="STRING" id="477641.MODMU_4093"/>
<dbReference type="GO" id="GO:0008955">
    <property type="term" value="F:peptidoglycan glycosyltransferase activity"/>
    <property type="evidence" value="ECO:0007669"/>
    <property type="project" value="TreeGrafter"/>
</dbReference>
<proteinExistence type="predicted"/>
<reference evidence="4 5" key="1">
    <citation type="journal article" date="2012" name="J. Bacteriol.">
        <title>Genome Sequence of Radiation-Resistant Modestobacter marinus Strain BC501, a Representative Actinobacterium That Thrives on Calcareous Stone Surfaces.</title>
        <authorList>
            <person name="Normand P."/>
            <person name="Gury J."/>
            <person name="Pujic P."/>
            <person name="Chouaia B."/>
            <person name="Crotti E."/>
            <person name="Brusetti L."/>
            <person name="Daffonchio D."/>
            <person name="Vacherie B."/>
            <person name="Barbe V."/>
            <person name="Medigue C."/>
            <person name="Calteau A."/>
            <person name="Ghodhbane-Gtari F."/>
            <person name="Essoussi I."/>
            <person name="Nouioui I."/>
            <person name="Abbassi-Ghozzi I."/>
            <person name="Gtari M."/>
        </authorList>
    </citation>
    <scope>NUCLEOTIDE SEQUENCE [LARGE SCALE GENOMIC DNA]</scope>
    <source>
        <strain evidence="5">BC 501</strain>
    </source>
</reference>
<sequence length="252" mass="26829">MVTSAAPSHQQTARRPRRLRTFLRRVRRVLAAVVLLFAVLLGIGWVVTPSVDDAQQLVSAELAAIGGTPLQGDVPDNLAQALIATEDSRFEHHVGIDAIGAVRAGWGALTGNDEGGSTLDQQLAKNLYAGGGQSFPDRVQSVVLALKLDSTWSKDQLLQMYLDDGYYGHGFYGLTAATEGYFGVEPADLSWPQATLLAGLFQAPSACDPFVHPDLAAARQAHVLDRLVAVGDLSRTEADDIAAASWDLVPAT</sequence>
<dbReference type="AlphaFoldDB" id="I4F1I1"/>
<dbReference type="GO" id="GO:0030288">
    <property type="term" value="C:outer membrane-bounded periplasmic space"/>
    <property type="evidence" value="ECO:0007669"/>
    <property type="project" value="TreeGrafter"/>
</dbReference>
<feature type="transmembrane region" description="Helical" evidence="2">
    <location>
        <begin position="29"/>
        <end position="47"/>
    </location>
</feature>
<dbReference type="Pfam" id="PF00912">
    <property type="entry name" value="Transgly"/>
    <property type="match status" value="1"/>
</dbReference>
<organism evidence="4 5">
    <name type="scientific">Modestobacter italicus (strain DSM 44449 / CECT 9708 / BC 501)</name>
    <dbReference type="NCBI Taxonomy" id="2732864"/>
    <lineage>
        <taxon>Bacteria</taxon>
        <taxon>Bacillati</taxon>
        <taxon>Actinomycetota</taxon>
        <taxon>Actinomycetes</taxon>
        <taxon>Geodermatophilales</taxon>
        <taxon>Geodermatophilaceae</taxon>
        <taxon>Modestobacter</taxon>
    </lineage>
</organism>
<accession>I4F1I1</accession>